<feature type="compositionally biased region" description="Basic and acidic residues" evidence="12">
    <location>
        <begin position="217"/>
        <end position="226"/>
    </location>
</feature>
<dbReference type="GO" id="GO:0046983">
    <property type="term" value="F:protein dimerization activity"/>
    <property type="evidence" value="ECO:0007669"/>
    <property type="project" value="InterPro"/>
</dbReference>
<evidence type="ECO:0000256" key="11">
    <source>
        <dbReference type="SAM" id="Coils"/>
    </source>
</evidence>
<dbReference type="PANTHER" id="PTHR11969">
    <property type="entry name" value="MAX DIMERIZATION, MAD"/>
    <property type="match status" value="1"/>
</dbReference>
<dbReference type="PROSITE" id="PS50888">
    <property type="entry name" value="BHLH"/>
    <property type="match status" value="1"/>
</dbReference>
<dbReference type="Pfam" id="PF00010">
    <property type="entry name" value="HLH"/>
    <property type="match status" value="1"/>
</dbReference>
<gene>
    <name evidence="14" type="ORF">ALC57_13167</name>
</gene>
<accession>A0A151IZV2</accession>
<dbReference type="PANTHER" id="PTHR11969:SF99">
    <property type="entry name" value="MAX-BINDING PROTEIN MNT"/>
    <property type="match status" value="1"/>
</dbReference>
<dbReference type="InterPro" id="IPR011598">
    <property type="entry name" value="bHLH_dom"/>
</dbReference>
<evidence type="ECO:0000256" key="12">
    <source>
        <dbReference type="SAM" id="MobiDB-lite"/>
    </source>
</evidence>
<dbReference type="EMBL" id="KQ980670">
    <property type="protein sequence ID" value="KYN14625.1"/>
    <property type="molecule type" value="Genomic_DNA"/>
</dbReference>
<proteinExistence type="predicted"/>
<evidence type="ECO:0000256" key="5">
    <source>
        <dbReference type="ARBA" id="ARBA00023163"/>
    </source>
</evidence>
<feature type="domain" description="BHLH" evidence="13">
    <location>
        <begin position="263"/>
        <end position="314"/>
    </location>
</feature>
<keyword evidence="11" id="KW-0175">Coiled coil</keyword>
<feature type="compositionally biased region" description="Basic residues" evidence="12">
    <location>
        <begin position="171"/>
        <end position="181"/>
    </location>
</feature>
<feature type="region of interest" description="Disordered" evidence="12">
    <location>
        <begin position="19"/>
        <end position="46"/>
    </location>
</feature>
<comment type="subunit">
    <text evidence="8">Efficient DNA binding requires dimerization with another bHLH protein. Binds DNA as a homodimer or a heterodimer with MAX.</text>
</comment>
<evidence type="ECO:0000256" key="6">
    <source>
        <dbReference type="ARBA" id="ARBA00023242"/>
    </source>
</evidence>
<dbReference type="CDD" id="cd11402">
    <property type="entry name" value="bHLHzip_Mnt"/>
    <property type="match status" value="1"/>
</dbReference>
<feature type="compositionally biased region" description="Polar residues" evidence="12">
    <location>
        <begin position="35"/>
        <end position="46"/>
    </location>
</feature>
<evidence type="ECO:0000256" key="7">
    <source>
        <dbReference type="ARBA" id="ARBA00057176"/>
    </source>
</evidence>
<dbReference type="SMART" id="SM00353">
    <property type="entry name" value="HLH"/>
    <property type="match status" value="1"/>
</dbReference>
<dbReference type="OrthoDB" id="419455at2759"/>
<feature type="region of interest" description="Disordered" evidence="12">
    <location>
        <begin position="68"/>
        <end position="112"/>
    </location>
</feature>
<evidence type="ECO:0000256" key="4">
    <source>
        <dbReference type="ARBA" id="ARBA00023125"/>
    </source>
</evidence>
<dbReference type="InterPro" id="IPR036638">
    <property type="entry name" value="HLH_DNA-bd_sf"/>
</dbReference>
<dbReference type="SUPFAM" id="SSF47459">
    <property type="entry name" value="HLH, helix-loop-helix DNA-binding domain"/>
    <property type="match status" value="1"/>
</dbReference>
<feature type="compositionally biased region" description="Polar residues" evidence="12">
    <location>
        <begin position="399"/>
        <end position="423"/>
    </location>
</feature>
<organism evidence="14 15">
    <name type="scientific">Trachymyrmex cornetzi</name>
    <dbReference type="NCBI Taxonomy" id="471704"/>
    <lineage>
        <taxon>Eukaryota</taxon>
        <taxon>Metazoa</taxon>
        <taxon>Ecdysozoa</taxon>
        <taxon>Arthropoda</taxon>
        <taxon>Hexapoda</taxon>
        <taxon>Insecta</taxon>
        <taxon>Pterygota</taxon>
        <taxon>Neoptera</taxon>
        <taxon>Endopterygota</taxon>
        <taxon>Hymenoptera</taxon>
        <taxon>Apocrita</taxon>
        <taxon>Aculeata</taxon>
        <taxon>Formicoidea</taxon>
        <taxon>Formicidae</taxon>
        <taxon>Myrmicinae</taxon>
        <taxon>Trachymyrmex</taxon>
    </lineage>
</organism>
<evidence type="ECO:0000256" key="2">
    <source>
        <dbReference type="ARBA" id="ARBA00022491"/>
    </source>
</evidence>
<feature type="region of interest" description="Disordered" evidence="12">
    <location>
        <begin position="142"/>
        <end position="235"/>
    </location>
</feature>
<dbReference type="Proteomes" id="UP000078492">
    <property type="component" value="Unassembled WGS sequence"/>
</dbReference>
<evidence type="ECO:0000256" key="9">
    <source>
        <dbReference type="ARBA" id="ARBA00070444"/>
    </source>
</evidence>
<feature type="region of interest" description="Disordered" evidence="12">
    <location>
        <begin position="382"/>
        <end position="423"/>
    </location>
</feature>
<protein>
    <recommendedName>
        <fullName evidence="9">Max-binding protein MNT</fullName>
    </recommendedName>
    <alternativeName>
        <fullName evidence="10">Myc antagonist MNT</fullName>
    </alternativeName>
</protein>
<feature type="compositionally biased region" description="Low complexity" evidence="12">
    <location>
        <begin position="383"/>
        <end position="398"/>
    </location>
</feature>
<feature type="region of interest" description="Disordered" evidence="12">
    <location>
        <begin position="785"/>
        <end position="812"/>
    </location>
</feature>
<evidence type="ECO:0000256" key="8">
    <source>
        <dbReference type="ARBA" id="ARBA00062701"/>
    </source>
</evidence>
<name>A0A151IZV2_9HYME</name>
<feature type="compositionally biased region" description="Polar residues" evidence="12">
    <location>
        <begin position="142"/>
        <end position="167"/>
    </location>
</feature>
<dbReference type="GO" id="GO:0000981">
    <property type="term" value="F:DNA-binding transcription factor activity, RNA polymerase II-specific"/>
    <property type="evidence" value="ECO:0007669"/>
    <property type="project" value="TreeGrafter"/>
</dbReference>
<comment type="subcellular location">
    <subcellularLocation>
        <location evidence="1">Nucleus</location>
    </subcellularLocation>
</comment>
<comment type="function">
    <text evidence="7">Binds DNA as a heterodimer with MAX and represses transcription. Binds to the canonical E box sequence 5'-CACGTG-3' and, with higher affinity, to 5'-CACGCG-3'.</text>
</comment>
<reference evidence="14 15" key="1">
    <citation type="submission" date="2015-09" db="EMBL/GenBank/DDBJ databases">
        <title>Trachymyrmex cornetzi WGS genome.</title>
        <authorList>
            <person name="Nygaard S."/>
            <person name="Hu H."/>
            <person name="Boomsma J."/>
            <person name="Zhang G."/>
        </authorList>
    </citation>
    <scope>NUCLEOTIDE SEQUENCE [LARGE SCALE GENOMIC DNA]</scope>
    <source>
        <strain evidence="14">Tcor2-1</strain>
        <tissue evidence="14">Whole body</tissue>
    </source>
</reference>
<feature type="compositionally biased region" description="Low complexity" evidence="12">
    <location>
        <begin position="182"/>
        <end position="208"/>
    </location>
</feature>
<evidence type="ECO:0000259" key="13">
    <source>
        <dbReference type="PROSITE" id="PS50888"/>
    </source>
</evidence>
<feature type="region of interest" description="Disordered" evidence="12">
    <location>
        <begin position="438"/>
        <end position="475"/>
    </location>
</feature>
<keyword evidence="6" id="KW-0539">Nucleus</keyword>
<dbReference type="KEGG" id="tcz:108765736"/>
<feature type="coiled-coil region" evidence="11">
    <location>
        <begin position="311"/>
        <end position="345"/>
    </location>
</feature>
<keyword evidence="3" id="KW-0805">Transcription regulation</keyword>
<evidence type="ECO:0000256" key="10">
    <source>
        <dbReference type="ARBA" id="ARBA00083368"/>
    </source>
</evidence>
<keyword evidence="5" id="KW-0804">Transcription</keyword>
<keyword evidence="15" id="KW-1185">Reference proteome</keyword>
<dbReference type="GO" id="GO:0000978">
    <property type="term" value="F:RNA polymerase II cis-regulatory region sequence-specific DNA binding"/>
    <property type="evidence" value="ECO:0007669"/>
    <property type="project" value="TreeGrafter"/>
</dbReference>
<evidence type="ECO:0000256" key="3">
    <source>
        <dbReference type="ARBA" id="ARBA00023015"/>
    </source>
</evidence>
<sequence length="812" mass="88234">MRRSHQNDHTAGVNQYSVEQPQHRRHHHHQRVLLPSTSIGQQQTGRRMSLETLLQAAYYVEQEEKKRERLASTSSSSSSCDQHTFAPAPTHSNHTYASSEPRGAKCKRERTESDDLFCEEKMLIIDEEEPMENNRMNLSTHFRGTSMVSNTRVTPSTTGSTSVQLTALHSMSHHPHPHHHSQQPQQQQQQQQQQQPQQQHHQQQQQPHQQHHHHSDHHSTHNHYMENHNPNQSQQNVGNLVIDETSHDNKKHRTTGACVIRSGTREVHNKLEKNRRAHLKECFELLKRQLPSQDEKKSSNLSILHAANKYIQALRKRERDYEHEMERLAREKIAAQQRLVALKKELNATWDHIDINSLLLEQNPGTDVTAAKTVSENTEVDVTGLSRGGTRYSSTSSLNSVTTASSPQALQSTSTTSNIHNQAPTAGVVCQTQDLNLARSSRESPPASASTAGTAPAPSISTPAQEKVATSSTASIVQQPHQLHLPISAQMLNTSQGLATIVPALQHIGPGLRVIPGDTRQLLVTHTTGNNESRPLTLAVQNSSDQSRPPLIAVQSNAGNEPRPVALVVHSSTANDNRVTFVHSNLSNNDRPLALAVQSSANDVRPVTFVHSGNEGRSLVLATHSPALNVSNAQTRIRTGDAQNTHKMVGGVTLVGGNGSELARLPGGAELNILPANGLTLSHGVSLQTATGKPTSTMMQNSPSTESIAHIVGQHTPLSGLTPIVTPMTVVSQGNQVTAHILAPSSLAGKMITTPILKSVGQMPLVNAQYLNTTTLVKPVVVVSSPSTSTAPSTTAATASSTQPSSTSNSTV</sequence>
<evidence type="ECO:0000313" key="14">
    <source>
        <dbReference type="EMBL" id="KYN14625.1"/>
    </source>
</evidence>
<dbReference type="GO" id="GO:0005634">
    <property type="term" value="C:nucleus"/>
    <property type="evidence" value="ECO:0007669"/>
    <property type="project" value="UniProtKB-SubCell"/>
</dbReference>
<dbReference type="Gene3D" id="4.10.280.10">
    <property type="entry name" value="Helix-loop-helix DNA-binding domain"/>
    <property type="match status" value="1"/>
</dbReference>
<dbReference type="AlphaFoldDB" id="A0A151IZV2"/>
<evidence type="ECO:0000313" key="15">
    <source>
        <dbReference type="Proteomes" id="UP000078492"/>
    </source>
</evidence>
<dbReference type="STRING" id="471704.A0A151IZV2"/>
<dbReference type="FunFam" id="4.10.280.10:FF:000034">
    <property type="entry name" value="MAX network transcriptional repressor"/>
    <property type="match status" value="1"/>
</dbReference>
<keyword evidence="4" id="KW-0238">DNA-binding</keyword>
<keyword evidence="2" id="KW-0678">Repressor</keyword>
<evidence type="ECO:0000256" key="1">
    <source>
        <dbReference type="ARBA" id="ARBA00004123"/>
    </source>
</evidence>
<feature type="compositionally biased region" description="Low complexity" evidence="12">
    <location>
        <begin position="443"/>
        <end position="464"/>
    </location>
</feature>